<evidence type="ECO:0000259" key="4">
    <source>
        <dbReference type="PROSITE" id="PS51118"/>
    </source>
</evidence>
<sequence length="226" mass="24190">MVGVARTYDDPCGLARALSLVGERWAMLVIRELLLGPKRFSQLRKGLPGASQSMLTGRLVELEEHGLLRRRYLGPPANAWVYELTDQARELEPAVVALARWGSRTPRPTGSAELSVDALALAMRTTFDHAAAGALRTRFGLVLDGDELSVAIEDGAITIARGPAAAPEVTFETTAATWRELIFAGGSLSAAERSDRIAVRGNRALAGRLVALFPRPEPYGTAAATS</sequence>
<dbReference type="Proteomes" id="UP001501444">
    <property type="component" value="Unassembled WGS sequence"/>
</dbReference>
<evidence type="ECO:0000256" key="1">
    <source>
        <dbReference type="ARBA" id="ARBA00023015"/>
    </source>
</evidence>
<evidence type="ECO:0000256" key="2">
    <source>
        <dbReference type="ARBA" id="ARBA00023125"/>
    </source>
</evidence>
<gene>
    <name evidence="5" type="ORF">GCM10010170_069500</name>
</gene>
<organism evidence="5 6">
    <name type="scientific">Dactylosporangium salmoneum</name>
    <dbReference type="NCBI Taxonomy" id="53361"/>
    <lineage>
        <taxon>Bacteria</taxon>
        <taxon>Bacillati</taxon>
        <taxon>Actinomycetota</taxon>
        <taxon>Actinomycetes</taxon>
        <taxon>Micromonosporales</taxon>
        <taxon>Micromonosporaceae</taxon>
        <taxon>Dactylosporangium</taxon>
    </lineage>
</organism>
<comment type="caution">
    <text evidence="5">The sequence shown here is derived from an EMBL/GenBank/DDBJ whole genome shotgun (WGS) entry which is preliminary data.</text>
</comment>
<dbReference type="InterPro" id="IPR036390">
    <property type="entry name" value="WH_DNA-bd_sf"/>
</dbReference>
<accession>A0ABN3H4T5</accession>
<dbReference type="SUPFAM" id="SSF55718">
    <property type="entry name" value="SCP-like"/>
    <property type="match status" value="1"/>
</dbReference>
<keyword evidence="6" id="KW-1185">Reference proteome</keyword>
<dbReference type="PANTHER" id="PTHR33204">
    <property type="entry name" value="TRANSCRIPTIONAL REGULATOR, MARR FAMILY"/>
    <property type="match status" value="1"/>
</dbReference>
<dbReference type="PROSITE" id="PS51118">
    <property type="entry name" value="HTH_HXLR"/>
    <property type="match status" value="1"/>
</dbReference>
<dbReference type="PANTHER" id="PTHR33204:SF18">
    <property type="entry name" value="TRANSCRIPTIONAL REGULATORY PROTEIN"/>
    <property type="match status" value="1"/>
</dbReference>
<keyword evidence="2" id="KW-0238">DNA-binding</keyword>
<dbReference type="InterPro" id="IPR002577">
    <property type="entry name" value="HTH_HxlR"/>
</dbReference>
<dbReference type="Gene3D" id="3.30.1050.10">
    <property type="entry name" value="SCP2 sterol-binding domain"/>
    <property type="match status" value="1"/>
</dbReference>
<name>A0ABN3H4T5_9ACTN</name>
<dbReference type="EMBL" id="BAAARV010000068">
    <property type="protein sequence ID" value="GAA2369213.1"/>
    <property type="molecule type" value="Genomic_DNA"/>
</dbReference>
<evidence type="ECO:0000313" key="6">
    <source>
        <dbReference type="Proteomes" id="UP001501444"/>
    </source>
</evidence>
<feature type="domain" description="HTH hxlR-type" evidence="4">
    <location>
        <begin position="12"/>
        <end position="110"/>
    </location>
</feature>
<evidence type="ECO:0000256" key="3">
    <source>
        <dbReference type="ARBA" id="ARBA00023163"/>
    </source>
</evidence>
<evidence type="ECO:0000313" key="5">
    <source>
        <dbReference type="EMBL" id="GAA2369213.1"/>
    </source>
</evidence>
<dbReference type="Pfam" id="PF01638">
    <property type="entry name" value="HxlR"/>
    <property type="match status" value="1"/>
</dbReference>
<dbReference type="InterPro" id="IPR036388">
    <property type="entry name" value="WH-like_DNA-bd_sf"/>
</dbReference>
<dbReference type="Gene3D" id="1.10.10.10">
    <property type="entry name" value="Winged helix-like DNA-binding domain superfamily/Winged helix DNA-binding domain"/>
    <property type="match status" value="1"/>
</dbReference>
<dbReference type="InterPro" id="IPR036527">
    <property type="entry name" value="SCP2_sterol-bd_dom_sf"/>
</dbReference>
<keyword evidence="3" id="KW-0804">Transcription</keyword>
<keyword evidence="1" id="KW-0805">Transcription regulation</keyword>
<protein>
    <submittedName>
        <fullName evidence="5">Winged helix-turn-helix transcriptional regulator</fullName>
    </submittedName>
</protein>
<dbReference type="SUPFAM" id="SSF46785">
    <property type="entry name" value="Winged helix' DNA-binding domain"/>
    <property type="match status" value="1"/>
</dbReference>
<proteinExistence type="predicted"/>
<reference evidence="5 6" key="1">
    <citation type="journal article" date="2019" name="Int. J. Syst. Evol. Microbiol.">
        <title>The Global Catalogue of Microorganisms (GCM) 10K type strain sequencing project: providing services to taxonomists for standard genome sequencing and annotation.</title>
        <authorList>
            <consortium name="The Broad Institute Genomics Platform"/>
            <consortium name="The Broad Institute Genome Sequencing Center for Infectious Disease"/>
            <person name="Wu L."/>
            <person name="Ma J."/>
        </authorList>
    </citation>
    <scope>NUCLEOTIDE SEQUENCE [LARGE SCALE GENOMIC DNA]</scope>
    <source>
        <strain evidence="5 6">JCM 3272</strain>
    </source>
</reference>